<dbReference type="Proteomes" id="UP000070133">
    <property type="component" value="Unassembled WGS sequence"/>
</dbReference>
<dbReference type="EMBL" id="LFZN01000066">
    <property type="protein sequence ID" value="KXT00876.1"/>
    <property type="molecule type" value="Genomic_DNA"/>
</dbReference>
<proteinExistence type="predicted"/>
<evidence type="ECO:0000313" key="2">
    <source>
        <dbReference type="Proteomes" id="UP000070133"/>
    </source>
</evidence>
<protein>
    <submittedName>
        <fullName evidence="1">Uncharacterized protein</fullName>
    </submittedName>
</protein>
<evidence type="ECO:0000313" key="1">
    <source>
        <dbReference type="EMBL" id="KXT00876.1"/>
    </source>
</evidence>
<dbReference type="OrthoDB" id="3643401at2759"/>
<organism evidence="1 2">
    <name type="scientific">Pseudocercospora eumusae</name>
    <dbReference type="NCBI Taxonomy" id="321146"/>
    <lineage>
        <taxon>Eukaryota</taxon>
        <taxon>Fungi</taxon>
        <taxon>Dikarya</taxon>
        <taxon>Ascomycota</taxon>
        <taxon>Pezizomycotina</taxon>
        <taxon>Dothideomycetes</taxon>
        <taxon>Dothideomycetidae</taxon>
        <taxon>Mycosphaerellales</taxon>
        <taxon>Mycosphaerellaceae</taxon>
        <taxon>Pseudocercospora</taxon>
    </lineage>
</organism>
<accession>A0A139HEP2</accession>
<name>A0A139HEP2_9PEZI</name>
<comment type="caution">
    <text evidence="1">The sequence shown here is derived from an EMBL/GenBank/DDBJ whole genome shotgun (WGS) entry which is preliminary data.</text>
</comment>
<sequence>MKSYQALPAFATIALAVEPYHGLAYGGNNRGVVNYTYANLPHKNVTEYLYQSFNWSYAGPAQDNGYWTVGYSTADNWLPSNISSPGAEKAVVTTYSLSWEGHDVYNNLSAKIANDSDALAAAGLYRKAPNMCMGFLGYDADFQDSVKKRMDIHAQDPCISLFGDECLASLRQAFTSSFDDDTCRFSSGAIPNGYLPGCDDTWGKRNGFTFLSSMIANGSQASNASSIQPTNNSDIAYQIQTHAADDDNSTFEKELMRIQFLVLKESGKDAQLQCARFEASGMRTVAGISSLVSVVLMVAFLLELV</sequence>
<gene>
    <name evidence="1" type="ORF">AC578_972</name>
</gene>
<reference evidence="1 2" key="1">
    <citation type="submission" date="2015-07" db="EMBL/GenBank/DDBJ databases">
        <title>Comparative genomics of the Sigatoka disease complex on banana suggests a link between parallel evolutionary changes in Pseudocercospora fijiensis and Pseudocercospora eumusae and increased virulence on the banana host.</title>
        <authorList>
            <person name="Chang T.-C."/>
            <person name="Salvucci A."/>
            <person name="Crous P.W."/>
            <person name="Stergiopoulos I."/>
        </authorList>
    </citation>
    <scope>NUCLEOTIDE SEQUENCE [LARGE SCALE GENOMIC DNA]</scope>
    <source>
        <strain evidence="1 2">CBS 114824</strain>
    </source>
</reference>
<dbReference type="AlphaFoldDB" id="A0A139HEP2"/>
<keyword evidence="2" id="KW-1185">Reference proteome</keyword>